<dbReference type="Proteomes" id="UP000322234">
    <property type="component" value="Unassembled WGS sequence"/>
</dbReference>
<sequence>MGDAKNRASLELTALTSIPRSSYMSPLPHDINAASSTRRPTVPAAQRFLESRREETAVGLCYPEMKKPLQTPPPVRHFLAENVQSHPPAGRLCEQVCGVCQFLMAKSSGNKMPSKAVVIVQARFDEHANNALELGMEKNLLQISCNS</sequence>
<accession>A0A6B0RG58</accession>
<evidence type="ECO:0000313" key="2">
    <source>
        <dbReference type="Proteomes" id="UP000322234"/>
    </source>
</evidence>
<dbReference type="AlphaFoldDB" id="A0A6B0RG58"/>
<gene>
    <name evidence="1" type="ORF">E5288_WYG015104</name>
</gene>
<dbReference type="EMBL" id="VBQZ03000053">
    <property type="protein sequence ID" value="MXQ89129.1"/>
    <property type="molecule type" value="Genomic_DNA"/>
</dbReference>
<comment type="caution">
    <text evidence="1">The sequence shown here is derived from an EMBL/GenBank/DDBJ whole genome shotgun (WGS) entry which is preliminary data.</text>
</comment>
<protein>
    <submittedName>
        <fullName evidence="1">Uncharacterized protein</fullName>
    </submittedName>
</protein>
<organism evidence="1 2">
    <name type="scientific">Bos mutus</name>
    <name type="common">wild yak</name>
    <dbReference type="NCBI Taxonomy" id="72004"/>
    <lineage>
        <taxon>Eukaryota</taxon>
        <taxon>Metazoa</taxon>
        <taxon>Chordata</taxon>
        <taxon>Craniata</taxon>
        <taxon>Vertebrata</taxon>
        <taxon>Euteleostomi</taxon>
        <taxon>Mammalia</taxon>
        <taxon>Eutheria</taxon>
        <taxon>Laurasiatheria</taxon>
        <taxon>Artiodactyla</taxon>
        <taxon>Ruminantia</taxon>
        <taxon>Pecora</taxon>
        <taxon>Bovidae</taxon>
        <taxon>Bovinae</taxon>
        <taxon>Bos</taxon>
    </lineage>
</organism>
<proteinExistence type="predicted"/>
<evidence type="ECO:0000313" key="1">
    <source>
        <dbReference type="EMBL" id="MXQ89129.1"/>
    </source>
</evidence>
<name>A0A6B0RG58_9CETA</name>
<reference evidence="1" key="1">
    <citation type="submission" date="2019-10" db="EMBL/GenBank/DDBJ databases">
        <title>The sequence and de novo assembly of the wild yak genome.</title>
        <authorList>
            <person name="Liu Y."/>
        </authorList>
    </citation>
    <scope>NUCLEOTIDE SEQUENCE [LARGE SCALE GENOMIC DNA]</scope>
    <source>
        <strain evidence="1">WY2019</strain>
    </source>
</reference>
<keyword evidence="2" id="KW-1185">Reference proteome</keyword>